<dbReference type="InterPro" id="IPR009003">
    <property type="entry name" value="Peptidase_S1_PA"/>
</dbReference>
<dbReference type="Proteomes" id="UP000186112">
    <property type="component" value="Unassembled WGS sequence"/>
</dbReference>
<dbReference type="Gene3D" id="2.30.42.10">
    <property type="match status" value="1"/>
</dbReference>
<keyword evidence="4" id="KW-0472">Membrane</keyword>
<accession>A0A1U7M2F7</accession>
<evidence type="ECO:0000256" key="4">
    <source>
        <dbReference type="SAM" id="Phobius"/>
    </source>
</evidence>
<organism evidence="6 7">
    <name type="scientific">Tissierella creatinophila DSM 6911</name>
    <dbReference type="NCBI Taxonomy" id="1123403"/>
    <lineage>
        <taxon>Bacteria</taxon>
        <taxon>Bacillati</taxon>
        <taxon>Bacillota</taxon>
        <taxon>Tissierellia</taxon>
        <taxon>Tissierellales</taxon>
        <taxon>Tissierellaceae</taxon>
        <taxon>Tissierella</taxon>
    </lineage>
</organism>
<protein>
    <submittedName>
        <fullName evidence="6">Putative serine protease HtrA</fullName>
    </submittedName>
</protein>
<feature type="compositionally biased region" description="Basic and acidic residues" evidence="3">
    <location>
        <begin position="1"/>
        <end position="12"/>
    </location>
</feature>
<name>A0A1U7M2F7_TISCR</name>
<dbReference type="PROSITE" id="PS50106">
    <property type="entry name" value="PDZ"/>
    <property type="match status" value="1"/>
</dbReference>
<dbReference type="Pfam" id="PF13180">
    <property type="entry name" value="PDZ_2"/>
    <property type="match status" value="1"/>
</dbReference>
<dbReference type="GO" id="GO:0004252">
    <property type="term" value="F:serine-type endopeptidase activity"/>
    <property type="evidence" value="ECO:0007669"/>
    <property type="project" value="InterPro"/>
</dbReference>
<dbReference type="Pfam" id="PF13365">
    <property type="entry name" value="Trypsin_2"/>
    <property type="match status" value="1"/>
</dbReference>
<dbReference type="InterPro" id="IPR001940">
    <property type="entry name" value="Peptidase_S1C"/>
</dbReference>
<keyword evidence="4" id="KW-1133">Transmembrane helix</keyword>
<dbReference type="Gene3D" id="2.40.10.120">
    <property type="match status" value="1"/>
</dbReference>
<evidence type="ECO:0000256" key="1">
    <source>
        <dbReference type="ARBA" id="ARBA00022670"/>
    </source>
</evidence>
<feature type="transmembrane region" description="Helical" evidence="4">
    <location>
        <begin position="51"/>
        <end position="73"/>
    </location>
</feature>
<dbReference type="PRINTS" id="PR00834">
    <property type="entry name" value="PROTEASES2C"/>
</dbReference>
<keyword evidence="4" id="KW-0812">Transmembrane</keyword>
<evidence type="ECO:0000313" key="6">
    <source>
        <dbReference type="EMBL" id="OLS01503.1"/>
    </source>
</evidence>
<dbReference type="InterPro" id="IPR036034">
    <property type="entry name" value="PDZ_sf"/>
</dbReference>
<dbReference type="PANTHER" id="PTHR43343:SF3">
    <property type="entry name" value="PROTEASE DO-LIKE 8, CHLOROPLASTIC"/>
    <property type="match status" value="1"/>
</dbReference>
<proteinExistence type="predicted"/>
<dbReference type="RefSeq" id="WP_084191974.1">
    <property type="nucleotide sequence ID" value="NZ_LTDM01000066.1"/>
</dbReference>
<evidence type="ECO:0000259" key="5">
    <source>
        <dbReference type="PROSITE" id="PS50106"/>
    </source>
</evidence>
<keyword evidence="1 6" id="KW-0645">Protease</keyword>
<keyword evidence="7" id="KW-1185">Reference proteome</keyword>
<feature type="region of interest" description="Disordered" evidence="3">
    <location>
        <begin position="1"/>
        <end position="23"/>
    </location>
</feature>
<dbReference type="InterPro" id="IPR001478">
    <property type="entry name" value="PDZ"/>
</dbReference>
<comment type="caution">
    <text evidence="6">The sequence shown here is derived from an EMBL/GenBank/DDBJ whole genome shotgun (WGS) entry which is preliminary data.</text>
</comment>
<dbReference type="SMART" id="SM00228">
    <property type="entry name" value="PDZ"/>
    <property type="match status" value="1"/>
</dbReference>
<evidence type="ECO:0000256" key="3">
    <source>
        <dbReference type="SAM" id="MobiDB-lite"/>
    </source>
</evidence>
<dbReference type="SUPFAM" id="SSF50494">
    <property type="entry name" value="Trypsin-like serine proteases"/>
    <property type="match status" value="1"/>
</dbReference>
<reference evidence="6 7" key="1">
    <citation type="submission" date="2016-02" db="EMBL/GenBank/DDBJ databases">
        <title>Genome sequence of Tissierella creatinophila DSM 6911.</title>
        <authorList>
            <person name="Poehlein A."/>
            <person name="Daniel R."/>
        </authorList>
    </citation>
    <scope>NUCLEOTIDE SEQUENCE [LARGE SCALE GENOMIC DNA]</scope>
    <source>
        <strain evidence="6 7">DSM 6911</strain>
    </source>
</reference>
<sequence length="404" mass="43672">MNYDGNDRKDSFTGEENSAQERKSYASIPEDIYIEKEVKKTKKKRSFKGSAISYIILALVASIIGGLSSNYLAPIVLGNEDKSTPSYSENPITINTNDDISTVSAVVKKSMKSVVGITTLETVEDFFGSQDRSGLGSGVIIDSNGYILTNSHVVANGNAKEIKVLFENGDKENGKLLWFDPTLDLAVVKVNKTGLPAMELGNSDELEVGELAIAIGNPLGLEFERTVTSGIISGLNRSVAIDINTVMDNLIQTDASINPGNSGGPLLNANGEVIGINTAKIQSGEGLGFSIPINATKEIIKEVIQKGTFETVQLGIKGLDIKEYQSRLGVDLKLEKGVIILEILNGSIAQKNGLLNGDIVLKIDKMEVESIQSLKKILYNYKKGDKATLIILRNNKEEKIEINF</sequence>
<keyword evidence="2" id="KW-0378">Hydrolase</keyword>
<dbReference type="PANTHER" id="PTHR43343">
    <property type="entry name" value="PEPTIDASE S12"/>
    <property type="match status" value="1"/>
</dbReference>
<dbReference type="SUPFAM" id="SSF50156">
    <property type="entry name" value="PDZ domain-like"/>
    <property type="match status" value="1"/>
</dbReference>
<dbReference type="InterPro" id="IPR051201">
    <property type="entry name" value="Chloro_Bact_Ser_Proteases"/>
</dbReference>
<dbReference type="EMBL" id="LTDM01000066">
    <property type="protein sequence ID" value="OLS01503.1"/>
    <property type="molecule type" value="Genomic_DNA"/>
</dbReference>
<gene>
    <name evidence="6" type="primary">htrA_2</name>
    <name evidence="6" type="ORF">TICRE_25420</name>
</gene>
<dbReference type="GO" id="GO:0006508">
    <property type="term" value="P:proteolysis"/>
    <property type="evidence" value="ECO:0007669"/>
    <property type="project" value="UniProtKB-KW"/>
</dbReference>
<dbReference type="OrthoDB" id="9758917at2"/>
<evidence type="ECO:0000313" key="7">
    <source>
        <dbReference type="Proteomes" id="UP000186112"/>
    </source>
</evidence>
<feature type="domain" description="PDZ" evidence="5">
    <location>
        <begin position="322"/>
        <end position="395"/>
    </location>
</feature>
<evidence type="ECO:0000256" key="2">
    <source>
        <dbReference type="ARBA" id="ARBA00022801"/>
    </source>
</evidence>
<dbReference type="AlphaFoldDB" id="A0A1U7M2F7"/>